<dbReference type="AlphaFoldDB" id="A0A2N1NAR5"/>
<feature type="domain" description="Endonuclease/exonuclease/phosphatase" evidence="2">
    <location>
        <begin position="193"/>
        <end position="430"/>
    </location>
</feature>
<dbReference type="InterPro" id="IPR036691">
    <property type="entry name" value="Endo/exonu/phosph_ase_sf"/>
</dbReference>
<feature type="compositionally biased region" description="Acidic residues" evidence="1">
    <location>
        <begin position="18"/>
        <end position="30"/>
    </location>
</feature>
<dbReference type="SUPFAM" id="SSF56219">
    <property type="entry name" value="DNase I-like"/>
    <property type="match status" value="1"/>
</dbReference>
<gene>
    <name evidence="3" type="ORF">RhiirC2_779063</name>
</gene>
<reference evidence="3 4" key="2">
    <citation type="submission" date="2017-10" db="EMBL/GenBank/DDBJ databases">
        <title>Extensive intraspecific genome diversity in a model arbuscular mycorrhizal fungus.</title>
        <authorList>
            <person name="Chen E.C.H."/>
            <person name="Morin E."/>
            <person name="Baudet D."/>
            <person name="Noel J."/>
            <person name="Ndikumana S."/>
            <person name="Charron P."/>
            <person name="St-Onge C."/>
            <person name="Giorgi J."/>
            <person name="Grigoriev I.V."/>
            <person name="Roux C."/>
            <person name="Martin F.M."/>
            <person name="Corradi N."/>
        </authorList>
    </citation>
    <scope>NUCLEOTIDE SEQUENCE [LARGE SCALE GENOMIC DNA]</scope>
    <source>
        <strain evidence="3 4">C2</strain>
    </source>
</reference>
<dbReference type="GO" id="GO:0003824">
    <property type="term" value="F:catalytic activity"/>
    <property type="evidence" value="ECO:0007669"/>
    <property type="project" value="InterPro"/>
</dbReference>
<evidence type="ECO:0000259" key="2">
    <source>
        <dbReference type="Pfam" id="PF03372"/>
    </source>
</evidence>
<accession>A0A2N1NAR5</accession>
<proteinExistence type="predicted"/>
<sequence>MKSRYNLRGNKQGKTSADDSEPPLATDEDTDVADNAAMSDGAVFEGIIDNISSTPIIDTTFSVKSYNPLNLLPNFNASLDVKNQLYNKNLQYFYSLNNQNTKSQKNYKTQNPTKKHDLYYDSHLYNEPSTSSNYEWVRDPRNDEDKHMLNYIQTNIFKDSDISDLASTSQHHANINQSTSQIQSQFIDYYKFGTINIQGGFNNKLNDILSFYTLHNYDILIITETGLHQYNSLETNKAKHSIHSLPSLDENNHNHKVHIYTDDKGNTKGSGVSIIINAYLQKHIIKTTTFKGRILTMDLCFKGNHYIKFICGNLPANASNDKDLITTCYDELEKILTNATLNNYQNIVIGDLNIDFDKMKHSNSYPAWRKEIKKILKNFVLVDTLKFFHEKPSVTHTSIRHDVLDIQSRIDYIFMSPNLLHYAFYAYTHKVSNDLFMTDHSAIGCYLTQDYFRNCNNSSRRSLEKSPTFICNNTPKIHYKYQSMNNESWSHYKFTSGILFRQQLNNDPTFNLSSIQQIEHCWSNIKTIINQTKEKCIPFSTHKNYVKHDRPLWLRQNKNKILLIRNILRKFSTNKLNNIINGHNRWTSHWDRWKSYRHQLLTIDVHFYSKDTIRLLINLTFDNIITTKKVIQGLLDAININYKHKEDT</sequence>
<dbReference type="VEuPathDB" id="FungiDB:FUN_015386"/>
<evidence type="ECO:0000313" key="4">
    <source>
        <dbReference type="Proteomes" id="UP000233469"/>
    </source>
</evidence>
<dbReference type="VEuPathDB" id="FungiDB:RhiirA1_445174"/>
<dbReference type="VEuPathDB" id="FungiDB:RhiirA1_394485"/>
<evidence type="ECO:0000256" key="1">
    <source>
        <dbReference type="SAM" id="MobiDB-lite"/>
    </source>
</evidence>
<feature type="region of interest" description="Disordered" evidence="1">
    <location>
        <begin position="1"/>
        <end position="30"/>
    </location>
</feature>
<dbReference type="Pfam" id="PF03372">
    <property type="entry name" value="Exo_endo_phos"/>
    <property type="match status" value="1"/>
</dbReference>
<dbReference type="Gene3D" id="3.60.10.10">
    <property type="entry name" value="Endonuclease/exonuclease/phosphatase"/>
    <property type="match status" value="1"/>
</dbReference>
<evidence type="ECO:0000313" key="3">
    <source>
        <dbReference type="EMBL" id="PKK70924.1"/>
    </source>
</evidence>
<dbReference type="InterPro" id="IPR005135">
    <property type="entry name" value="Endo/exonuclease/phosphatase"/>
</dbReference>
<dbReference type="Proteomes" id="UP000233469">
    <property type="component" value="Unassembled WGS sequence"/>
</dbReference>
<organism evidence="3 4">
    <name type="scientific">Rhizophagus irregularis</name>
    <dbReference type="NCBI Taxonomy" id="588596"/>
    <lineage>
        <taxon>Eukaryota</taxon>
        <taxon>Fungi</taxon>
        <taxon>Fungi incertae sedis</taxon>
        <taxon>Mucoromycota</taxon>
        <taxon>Glomeromycotina</taxon>
        <taxon>Glomeromycetes</taxon>
        <taxon>Glomerales</taxon>
        <taxon>Glomeraceae</taxon>
        <taxon>Rhizophagus</taxon>
    </lineage>
</organism>
<name>A0A2N1NAR5_9GLOM</name>
<reference evidence="3 4" key="1">
    <citation type="submission" date="2016-04" db="EMBL/GenBank/DDBJ databases">
        <title>Genome analyses suggest a sexual origin of heterokaryosis in a supposedly ancient asexual fungus.</title>
        <authorList>
            <person name="Ropars J."/>
            <person name="Sedzielewska K."/>
            <person name="Noel J."/>
            <person name="Charron P."/>
            <person name="Farinelli L."/>
            <person name="Marton T."/>
            <person name="Kruger M."/>
            <person name="Pelin A."/>
            <person name="Brachmann A."/>
            <person name="Corradi N."/>
        </authorList>
    </citation>
    <scope>NUCLEOTIDE SEQUENCE [LARGE SCALE GENOMIC DNA]</scope>
    <source>
        <strain evidence="3 4">C2</strain>
    </source>
</reference>
<comment type="caution">
    <text evidence="3">The sequence shown here is derived from an EMBL/GenBank/DDBJ whole genome shotgun (WGS) entry which is preliminary data.</text>
</comment>
<dbReference type="EMBL" id="LLXL01000566">
    <property type="protein sequence ID" value="PKK70924.1"/>
    <property type="molecule type" value="Genomic_DNA"/>
</dbReference>
<protein>
    <recommendedName>
        <fullName evidence="2">Endonuclease/exonuclease/phosphatase domain-containing protein</fullName>
    </recommendedName>
</protein>